<dbReference type="OrthoDB" id="9809799at2"/>
<dbReference type="InterPro" id="IPR035906">
    <property type="entry name" value="MetI-like_sf"/>
</dbReference>
<comment type="caution">
    <text evidence="7">The sequence shown here is derived from an EMBL/GenBank/DDBJ whole genome shotgun (WGS) entry which is preliminary data.</text>
</comment>
<keyword evidence="8" id="KW-1185">Reference proteome</keyword>
<evidence type="ECO:0000256" key="6">
    <source>
        <dbReference type="SAM" id="Phobius"/>
    </source>
</evidence>
<keyword evidence="5 6" id="KW-0472">Membrane</keyword>
<evidence type="ECO:0000313" key="7">
    <source>
        <dbReference type="EMBL" id="KXF83052.1"/>
    </source>
</evidence>
<dbReference type="Gene3D" id="1.10.3720.10">
    <property type="entry name" value="MetI-like"/>
    <property type="match status" value="1"/>
</dbReference>
<dbReference type="Proteomes" id="UP000070529">
    <property type="component" value="Unassembled WGS sequence"/>
</dbReference>
<dbReference type="RefSeq" id="WP_067410509.1">
    <property type="nucleotide sequence ID" value="NZ_LNTY01000006.1"/>
</dbReference>
<evidence type="ECO:0000256" key="1">
    <source>
        <dbReference type="ARBA" id="ARBA00004141"/>
    </source>
</evidence>
<feature type="transmembrane region" description="Helical" evidence="6">
    <location>
        <begin position="12"/>
        <end position="38"/>
    </location>
</feature>
<feature type="transmembrane region" description="Helical" evidence="6">
    <location>
        <begin position="58"/>
        <end position="76"/>
    </location>
</feature>
<proteinExistence type="predicted"/>
<dbReference type="STRING" id="294935.ATN88_04790"/>
<keyword evidence="3" id="KW-0813">Transport</keyword>
<name>A0A135IC62_9GAMM</name>
<accession>A0A135IC62</accession>
<evidence type="ECO:0000256" key="2">
    <source>
        <dbReference type="ARBA" id="ARBA00022692"/>
    </source>
</evidence>
<comment type="subcellular location">
    <subcellularLocation>
        <location evidence="1">Membrane</location>
        <topology evidence="1">Multi-pass membrane protein</topology>
    </subcellularLocation>
</comment>
<reference evidence="7 8" key="1">
    <citation type="submission" date="2015-11" db="EMBL/GenBank/DDBJ databases">
        <title>Genomic Taxonomy of the Vibrionaceae.</title>
        <authorList>
            <person name="Gomez-Gil B."/>
            <person name="Enciso-Ibarra J."/>
        </authorList>
    </citation>
    <scope>NUCLEOTIDE SEQUENCE [LARGE SCALE GENOMIC DNA]</scope>
    <source>
        <strain evidence="7 8">CAIM 912</strain>
    </source>
</reference>
<dbReference type="InterPro" id="IPR043429">
    <property type="entry name" value="ArtM/GltK/GlnP/TcyL/YhdX-like"/>
</dbReference>
<evidence type="ECO:0000256" key="5">
    <source>
        <dbReference type="ARBA" id="ARBA00023136"/>
    </source>
</evidence>
<feature type="transmembrane region" description="Helical" evidence="6">
    <location>
        <begin position="167"/>
        <end position="189"/>
    </location>
</feature>
<dbReference type="AlphaFoldDB" id="A0A135IC62"/>
<feature type="transmembrane region" description="Helical" evidence="6">
    <location>
        <begin position="128"/>
        <end position="155"/>
    </location>
</feature>
<protein>
    <submittedName>
        <fullName evidence="7">Uncharacterized protein</fullName>
    </submittedName>
</protein>
<dbReference type="EMBL" id="LNTY01000006">
    <property type="protein sequence ID" value="KXF83052.1"/>
    <property type="molecule type" value="Genomic_DNA"/>
</dbReference>
<sequence length="208" mass="22817">MSLFDFPVITSFLAAFSLNLFISASAMAIGFPIGITLFKGVQSNTFILRIFAKAVRSLIGNIPSFVMLYYFAIVIPSNGHIFGYEYSFPPLFNAIFALALPVVGYSCDLSFQKQHEGRMVSFRALNQFFLIILMASTTASAIGVTEVLATANNFIASSGDATQMLSAYFVVALFFLCIGLLLNAVTLMVEKRFPQTIRDQNTLQGEHA</sequence>
<dbReference type="PANTHER" id="PTHR30614:SF0">
    <property type="entry name" value="L-CYSTINE TRANSPORT SYSTEM PERMEASE PROTEIN TCYL"/>
    <property type="match status" value="1"/>
</dbReference>
<dbReference type="GO" id="GO:0055085">
    <property type="term" value="P:transmembrane transport"/>
    <property type="evidence" value="ECO:0007669"/>
    <property type="project" value="InterPro"/>
</dbReference>
<keyword evidence="2 6" id="KW-0812">Transmembrane</keyword>
<evidence type="ECO:0000313" key="8">
    <source>
        <dbReference type="Proteomes" id="UP000070529"/>
    </source>
</evidence>
<keyword evidence="3" id="KW-0029">Amino-acid transport</keyword>
<dbReference type="GO" id="GO:0016020">
    <property type="term" value="C:membrane"/>
    <property type="evidence" value="ECO:0007669"/>
    <property type="project" value="UniProtKB-SubCell"/>
</dbReference>
<keyword evidence="4 6" id="KW-1133">Transmembrane helix</keyword>
<dbReference type="PANTHER" id="PTHR30614">
    <property type="entry name" value="MEMBRANE COMPONENT OF AMINO ACID ABC TRANSPORTER"/>
    <property type="match status" value="1"/>
</dbReference>
<dbReference type="GO" id="GO:0006865">
    <property type="term" value="P:amino acid transport"/>
    <property type="evidence" value="ECO:0007669"/>
    <property type="project" value="UniProtKB-KW"/>
</dbReference>
<evidence type="ECO:0000256" key="4">
    <source>
        <dbReference type="ARBA" id="ARBA00022989"/>
    </source>
</evidence>
<feature type="transmembrane region" description="Helical" evidence="6">
    <location>
        <begin position="88"/>
        <end position="107"/>
    </location>
</feature>
<organism evidence="7 8">
    <name type="scientific">Enterovibrio coralii</name>
    <dbReference type="NCBI Taxonomy" id="294935"/>
    <lineage>
        <taxon>Bacteria</taxon>
        <taxon>Pseudomonadati</taxon>
        <taxon>Pseudomonadota</taxon>
        <taxon>Gammaproteobacteria</taxon>
        <taxon>Vibrionales</taxon>
        <taxon>Vibrionaceae</taxon>
        <taxon>Enterovibrio</taxon>
    </lineage>
</organism>
<evidence type="ECO:0000256" key="3">
    <source>
        <dbReference type="ARBA" id="ARBA00022970"/>
    </source>
</evidence>
<gene>
    <name evidence="7" type="ORF">ATN88_04790</name>
</gene>